<evidence type="ECO:0000313" key="2">
    <source>
        <dbReference type="Proteomes" id="UP000254741"/>
    </source>
</evidence>
<dbReference type="EMBL" id="UGXG01000002">
    <property type="protein sequence ID" value="SUG50407.1"/>
    <property type="molecule type" value="Genomic_DNA"/>
</dbReference>
<dbReference type="AlphaFoldDB" id="A0A379TIC7"/>
<organism evidence="1 2">
    <name type="scientific">Salmonella enterica subsp. arizonae</name>
    <dbReference type="NCBI Taxonomy" id="59203"/>
    <lineage>
        <taxon>Bacteria</taxon>
        <taxon>Pseudomonadati</taxon>
        <taxon>Pseudomonadota</taxon>
        <taxon>Gammaproteobacteria</taxon>
        <taxon>Enterobacterales</taxon>
        <taxon>Enterobacteriaceae</taxon>
        <taxon>Salmonella</taxon>
    </lineage>
</organism>
<protein>
    <submittedName>
        <fullName evidence="1">Uncharacterized protein</fullName>
    </submittedName>
</protein>
<evidence type="ECO:0000313" key="1">
    <source>
        <dbReference type="EMBL" id="SUG50407.1"/>
    </source>
</evidence>
<name>A0A379TIC7_SALER</name>
<sequence>MYPFINQLTKKTIETQTMSNIACITAPFYWPNKVLTRPSGTRAIVTLKRRRPAKDSPEPLRFAGIAVNSAMPDRDTRP</sequence>
<reference evidence="1 2" key="1">
    <citation type="submission" date="2018-06" db="EMBL/GenBank/DDBJ databases">
        <authorList>
            <consortium name="Pathogen Informatics"/>
            <person name="Doyle S."/>
        </authorList>
    </citation>
    <scope>NUCLEOTIDE SEQUENCE [LARGE SCALE GENOMIC DNA]</scope>
    <source>
        <strain evidence="1 2">NCTC8297</strain>
    </source>
</reference>
<proteinExistence type="predicted"/>
<accession>A0A379TIC7</accession>
<dbReference type="Proteomes" id="UP000254741">
    <property type="component" value="Unassembled WGS sequence"/>
</dbReference>
<gene>
    <name evidence="1" type="ORF">NCTC8297_05796</name>
</gene>